<sequence>MLSPSLEDYLEEIYNLSKANNLIRVRDIGNRLNVSSPSVVKALIKLNNEGYVEYKKYHEILLTKEGERLGELLVRRNKILQEFLKVINSDCNKEKEAEAMEHYLSSPTIKAIEKFVEFMKKEKDITEKFKKYCDSIDEFHWSEEIDKNAEIKE</sequence>
<organism evidence="6 7">
    <name type="scientific">Anaeromicrobium sediminis</name>
    <dbReference type="NCBI Taxonomy" id="1478221"/>
    <lineage>
        <taxon>Bacteria</taxon>
        <taxon>Bacillati</taxon>
        <taxon>Bacillota</taxon>
        <taxon>Clostridia</taxon>
        <taxon>Peptostreptococcales</taxon>
        <taxon>Thermotaleaceae</taxon>
        <taxon>Anaeromicrobium</taxon>
    </lineage>
</organism>
<dbReference type="SMART" id="SM00529">
    <property type="entry name" value="HTH_DTXR"/>
    <property type="match status" value="1"/>
</dbReference>
<dbReference type="GO" id="GO:0003677">
    <property type="term" value="F:DNA binding"/>
    <property type="evidence" value="ECO:0007669"/>
    <property type="project" value="UniProtKB-KW"/>
</dbReference>
<dbReference type="Pfam" id="PF01325">
    <property type="entry name" value="Fe_dep_repress"/>
    <property type="match status" value="1"/>
</dbReference>
<keyword evidence="3" id="KW-0238">DNA-binding</keyword>
<keyword evidence="2" id="KW-0805">Transcription regulation</keyword>
<dbReference type="AlphaFoldDB" id="A0A267MGH0"/>
<dbReference type="SUPFAM" id="SSF46785">
    <property type="entry name" value="Winged helix' DNA-binding domain"/>
    <property type="match status" value="1"/>
</dbReference>
<dbReference type="PANTHER" id="PTHR33238">
    <property type="entry name" value="IRON (METAL) DEPENDENT REPRESSOR, DTXR FAMILY"/>
    <property type="match status" value="1"/>
</dbReference>
<evidence type="ECO:0000259" key="5">
    <source>
        <dbReference type="PROSITE" id="PS50944"/>
    </source>
</evidence>
<proteinExistence type="inferred from homology"/>
<accession>A0A267MGH0</accession>
<dbReference type="SUPFAM" id="SSF47979">
    <property type="entry name" value="Iron-dependent repressor protein, dimerization domain"/>
    <property type="match status" value="1"/>
</dbReference>
<dbReference type="InterPro" id="IPR022687">
    <property type="entry name" value="HTH_DTXR"/>
</dbReference>
<dbReference type="InterPro" id="IPR022689">
    <property type="entry name" value="Iron_dep_repressor"/>
</dbReference>
<dbReference type="PANTHER" id="PTHR33238:SF7">
    <property type="entry name" value="IRON-DEPENDENT TRANSCRIPTIONAL REGULATOR"/>
    <property type="match status" value="1"/>
</dbReference>
<dbReference type="GO" id="GO:0046914">
    <property type="term" value="F:transition metal ion binding"/>
    <property type="evidence" value="ECO:0007669"/>
    <property type="project" value="InterPro"/>
</dbReference>
<evidence type="ECO:0000256" key="4">
    <source>
        <dbReference type="ARBA" id="ARBA00023163"/>
    </source>
</evidence>
<dbReference type="EMBL" id="NIBG01000013">
    <property type="protein sequence ID" value="PAB58646.1"/>
    <property type="molecule type" value="Genomic_DNA"/>
</dbReference>
<dbReference type="OrthoDB" id="9791355at2"/>
<gene>
    <name evidence="6" type="ORF">CCE28_14285</name>
</gene>
<dbReference type="InterPro" id="IPR036390">
    <property type="entry name" value="WH_DNA-bd_sf"/>
</dbReference>
<reference evidence="6 7" key="1">
    <citation type="submission" date="2017-06" db="EMBL/GenBank/DDBJ databases">
        <title>Draft genome sequence of anaerobic fermentative bacterium Anaeromicrobium sediminis DY2726D isolated from West Pacific Ocean sediments.</title>
        <authorList>
            <person name="Zeng X."/>
        </authorList>
    </citation>
    <scope>NUCLEOTIDE SEQUENCE [LARGE SCALE GENOMIC DNA]</scope>
    <source>
        <strain evidence="6 7">DY2726D</strain>
    </source>
</reference>
<protein>
    <recommendedName>
        <fullName evidence="5">HTH dtxR-type domain-containing protein</fullName>
    </recommendedName>
</protein>
<dbReference type="Gene3D" id="1.10.60.10">
    <property type="entry name" value="Iron dependent repressor, metal binding and dimerisation domain"/>
    <property type="match status" value="1"/>
</dbReference>
<comment type="caution">
    <text evidence="6">The sequence shown here is derived from an EMBL/GenBank/DDBJ whole genome shotgun (WGS) entry which is preliminary data.</text>
</comment>
<evidence type="ECO:0000313" key="7">
    <source>
        <dbReference type="Proteomes" id="UP000216024"/>
    </source>
</evidence>
<comment type="similarity">
    <text evidence="1">Belongs to the DtxR/MntR family.</text>
</comment>
<dbReference type="GO" id="GO:0003700">
    <property type="term" value="F:DNA-binding transcription factor activity"/>
    <property type="evidence" value="ECO:0007669"/>
    <property type="project" value="InterPro"/>
</dbReference>
<keyword evidence="7" id="KW-1185">Reference proteome</keyword>
<dbReference type="PROSITE" id="PS50944">
    <property type="entry name" value="HTH_DTXR"/>
    <property type="match status" value="1"/>
</dbReference>
<dbReference type="Proteomes" id="UP000216024">
    <property type="component" value="Unassembled WGS sequence"/>
</dbReference>
<name>A0A267MGH0_9FIRM</name>
<dbReference type="Gene3D" id="1.10.10.10">
    <property type="entry name" value="Winged helix-like DNA-binding domain superfamily/Winged helix DNA-binding domain"/>
    <property type="match status" value="1"/>
</dbReference>
<keyword evidence="4" id="KW-0804">Transcription</keyword>
<evidence type="ECO:0000256" key="1">
    <source>
        <dbReference type="ARBA" id="ARBA00007871"/>
    </source>
</evidence>
<feature type="domain" description="HTH dtxR-type" evidence="5">
    <location>
        <begin position="2"/>
        <end position="63"/>
    </location>
</feature>
<evidence type="ECO:0000256" key="3">
    <source>
        <dbReference type="ARBA" id="ARBA00023125"/>
    </source>
</evidence>
<evidence type="ECO:0000256" key="2">
    <source>
        <dbReference type="ARBA" id="ARBA00023015"/>
    </source>
</evidence>
<dbReference type="GO" id="GO:0046983">
    <property type="term" value="F:protein dimerization activity"/>
    <property type="evidence" value="ECO:0007669"/>
    <property type="project" value="InterPro"/>
</dbReference>
<dbReference type="Pfam" id="PF02742">
    <property type="entry name" value="Fe_dep_repr_C"/>
    <property type="match status" value="1"/>
</dbReference>
<dbReference type="InterPro" id="IPR036388">
    <property type="entry name" value="WH-like_DNA-bd_sf"/>
</dbReference>
<dbReference type="InterPro" id="IPR001367">
    <property type="entry name" value="Fe_dep_repressor"/>
</dbReference>
<dbReference type="RefSeq" id="WP_095134411.1">
    <property type="nucleotide sequence ID" value="NZ_NIBG01000013.1"/>
</dbReference>
<dbReference type="InterPro" id="IPR036421">
    <property type="entry name" value="Fe_dep_repressor_sf"/>
</dbReference>
<evidence type="ECO:0000313" key="6">
    <source>
        <dbReference type="EMBL" id="PAB58646.1"/>
    </source>
</evidence>
<dbReference type="InterPro" id="IPR050536">
    <property type="entry name" value="DtxR_MntR_Metal-Reg"/>
</dbReference>